<dbReference type="EMBL" id="CM007651">
    <property type="protein sequence ID" value="ONI33327.1"/>
    <property type="molecule type" value="Genomic_DNA"/>
</dbReference>
<evidence type="ECO:0000313" key="3">
    <source>
        <dbReference type="Proteomes" id="UP000006882"/>
    </source>
</evidence>
<dbReference type="Proteomes" id="UP000006882">
    <property type="component" value="Chromosome G1"/>
</dbReference>
<sequence length="1753" mass="197595">MAASHTNEKLRSAKLHIEEIRTKKFSIGKKEPNPLTLDLHRAVTSLSAELYQKDIHFLMELIQNAEDNEYKKGVEPTLEFVLTKKDITGTGAPATLLVFNNEVGFSRKNIDSICSIGRSTKKGKRQQGFIGEKGIGFKSVFLVSSQPHIFSNRYRVRFTEEPNQDCGIGYVVPEWVSGKPHLSSICDVYGVNKILPTTTFILPLKPDKVEAVRAQLSELHPEILLFLSKVKRLYVRGCDPEEADDVSTISIFSETEHMDLSDERANSRVVQLSVKEKKCDTELCKYYLWREAFPVKPGNQVSLRMDVEKWVITLAFPFGERLTRGTSSVGIFAFLPTAMVTNFPFVIQADFILASSRESILLDNVWNLGILDCVPSAFVNAFQSCVRELQLFPSVDQTFEFLPAQDSAIPVFNNLRESIKTSLRCLRIVPSEIFSGKSCLFITPEQAVRVLPKFRDLVLQMESEGAISSNLSSLNKVLHSSLDLEKYSAVLDFLDVAAASGHWYTKCIKSCNIVLLSDEVYVELLGFIVDNEKRFAKGIKTIPLIKYINSEGNLELCTIAETTTGIPGTLKVRYAMELELHTWLSKCNMEFGCPGVYFIPNSTQKALLKNKPICRRNWSVRNWLGQARVSSCSAHDYASLLQNHVSGEEPNLAVTLSNFLYHAHRKGFLDDNSISDICRRIPIIDGADHVRMQRTVTLVPALDSKWMKLFGPQNPFVEQNYVDIGYVYSKSSLFLGESTPEKELLHFISKHSKAVDLPELCPPDVVLQIASRELSSEQAFLLLDWIRLLQNKGSPLPLIFIESIRDGKWMKTYSGYVSPRKAILPDETGKAIIDMMKDVLKDVPILDLEFYMNRINLYQDELKFLGVGLGSDDVRRLVANWLNSLASPGMNKLCTFSLLTFINFCRGRNMIDEDWLDVVKDKRWVKTHQGYNAPKGSILLPSEIEAETCLKITNLPIVDQAFYGSRLGSFLSELRLLGVTYGLEEVQKSIAENMTLTSNLPSLTGSCGLLILKCIRCLGSGAAGVIIKIKCKPWIKTTLGFKTPSETVLPDPRWGALFNALQVPAIEESYYGDAIRHFTDELNAIGVVVDSTGATKMIGARFNSLLSSSSLAPATTMLLLGCIRELIPNMSLQRSELKWLLCEKWLKTRHGYKTPGESIISGSNWGPISFFVDLPLIDDAHYGIGIYKFKDELQMLGVITDFERGAPFVAKGLHSPIQPELLASDGMISLLECIKHLRSRSDDEPLLGDLRQNVAESRCLKTMKGYKIPQECVLFDPAWESILKRSDAPSIDESFYGTSIFLYKNQLRDIGVKVDPLDVCSLLSGLLLSLSDRVVITSIYGFLNKFQWSPKDQDKCNFQVWIPGSKGTGVWANSQDCVLHDRKNLFSSRLFCLEKFYKKGLLPFFSSAFGVAENPSINDYLLLWNSWALRDNGQVTVAECCSFWEFVVDSWNQQVEDILKRNLTKLPATMDTVDEIYLVSREEVFIADDLQLKKIFSSSNKVPLFVWIPKSISECYITPRRLHAIYEILRVRKMSESVECNVSGTLSFEHCEKVDPRERLIGRGLIKIILGFLAGPEVNMPVKERHEVARSIVVLSVYKSDKPIQVCYQLKPSASTTVEVEKLKLVLWEKNSPHLLIDELGYEDGKDDLEFVASFADELSRGLLAQVRPTAADALSKIIQMGYMFHFNENEVEFLLMKENLELFVEDVKFLDSAFLSSRETTVTAVYRKRAHKKLEHLGPSTPMPACKKQHRL</sequence>
<organism evidence="2 3">
    <name type="scientific">Prunus persica</name>
    <name type="common">Peach</name>
    <name type="synonym">Amygdalus persica</name>
    <dbReference type="NCBI Taxonomy" id="3760"/>
    <lineage>
        <taxon>Eukaryota</taxon>
        <taxon>Viridiplantae</taxon>
        <taxon>Streptophyta</taxon>
        <taxon>Embryophyta</taxon>
        <taxon>Tracheophyta</taxon>
        <taxon>Spermatophyta</taxon>
        <taxon>Magnoliopsida</taxon>
        <taxon>eudicotyledons</taxon>
        <taxon>Gunneridae</taxon>
        <taxon>Pentapetalae</taxon>
        <taxon>rosids</taxon>
        <taxon>fabids</taxon>
        <taxon>Rosales</taxon>
        <taxon>Rosaceae</taxon>
        <taxon>Amygdaloideae</taxon>
        <taxon>Amygdaleae</taxon>
        <taxon>Prunus</taxon>
    </lineage>
</organism>
<dbReference type="NCBIfam" id="NF047352">
    <property type="entry name" value="P_loop_sacsin"/>
    <property type="match status" value="1"/>
</dbReference>
<dbReference type="PANTHER" id="PTHR32387:SF11">
    <property type="entry name" value="PROTEIN NO VEIN C-TERMINAL DOMAIN-CONTAINING PROTEIN"/>
    <property type="match status" value="1"/>
</dbReference>
<dbReference type="eggNOG" id="ENOG502QREY">
    <property type="taxonomic scope" value="Eukaryota"/>
</dbReference>
<accession>A0A251RBH7</accession>
<feature type="domain" description="Sacsin/Nov" evidence="1">
    <location>
        <begin position="51"/>
        <end position="155"/>
    </location>
</feature>
<keyword evidence="3" id="KW-1185">Reference proteome</keyword>
<evidence type="ECO:0000313" key="2">
    <source>
        <dbReference type="EMBL" id="ONI33327.1"/>
    </source>
</evidence>
<dbReference type="Pfam" id="PF25794">
    <property type="entry name" value="SACS"/>
    <property type="match status" value="1"/>
</dbReference>
<dbReference type="PANTHER" id="PTHR32387">
    <property type="entry name" value="WU:FJ29H11"/>
    <property type="match status" value="1"/>
</dbReference>
<proteinExistence type="predicted"/>
<dbReference type="Gene3D" id="3.30.565.10">
    <property type="entry name" value="Histidine kinase-like ATPase, C-terminal domain"/>
    <property type="match status" value="1"/>
</dbReference>
<dbReference type="OrthoDB" id="1262810at2759"/>
<dbReference type="InterPro" id="IPR036890">
    <property type="entry name" value="HATPase_C_sf"/>
</dbReference>
<dbReference type="SUPFAM" id="SSF55874">
    <property type="entry name" value="ATPase domain of HSP90 chaperone/DNA topoisomerase II/histidine kinase"/>
    <property type="match status" value="1"/>
</dbReference>
<evidence type="ECO:0000259" key="1">
    <source>
        <dbReference type="Pfam" id="PF25794"/>
    </source>
</evidence>
<name>A0A251RBH7_PRUPE</name>
<dbReference type="InterPro" id="IPR052957">
    <property type="entry name" value="Auxin_embryo_med"/>
</dbReference>
<protein>
    <recommendedName>
        <fullName evidence="1">Sacsin/Nov domain-containing protein</fullName>
    </recommendedName>
</protein>
<dbReference type="InterPro" id="IPR058210">
    <property type="entry name" value="SACS/Nov_dom"/>
</dbReference>
<dbReference type="Gramene" id="ONI33327">
    <property type="protein sequence ID" value="ONI33327"/>
    <property type="gene ID" value="PRUPE_1G417200"/>
</dbReference>
<gene>
    <name evidence="2" type="ORF">PRUPE_1G417200</name>
</gene>
<reference evidence="2 3" key="1">
    <citation type="journal article" date="2013" name="Nat. Genet.">
        <title>The high-quality draft genome of peach (Prunus persica) identifies unique patterns of genetic diversity, domestication and genome evolution.</title>
        <authorList>
            <consortium name="International Peach Genome Initiative"/>
            <person name="Verde I."/>
            <person name="Abbott A.G."/>
            <person name="Scalabrin S."/>
            <person name="Jung S."/>
            <person name="Shu S."/>
            <person name="Marroni F."/>
            <person name="Zhebentyayeva T."/>
            <person name="Dettori M.T."/>
            <person name="Grimwood J."/>
            <person name="Cattonaro F."/>
            <person name="Zuccolo A."/>
            <person name="Rossini L."/>
            <person name="Jenkins J."/>
            <person name="Vendramin E."/>
            <person name="Meisel L.A."/>
            <person name="Decroocq V."/>
            <person name="Sosinski B."/>
            <person name="Prochnik S."/>
            <person name="Mitros T."/>
            <person name="Policriti A."/>
            <person name="Cipriani G."/>
            <person name="Dondini L."/>
            <person name="Ficklin S."/>
            <person name="Goodstein D.M."/>
            <person name="Xuan P."/>
            <person name="Del Fabbro C."/>
            <person name="Aramini V."/>
            <person name="Copetti D."/>
            <person name="Gonzalez S."/>
            <person name="Horner D.S."/>
            <person name="Falchi R."/>
            <person name="Lucas S."/>
            <person name="Mica E."/>
            <person name="Maldonado J."/>
            <person name="Lazzari B."/>
            <person name="Bielenberg D."/>
            <person name="Pirona R."/>
            <person name="Miculan M."/>
            <person name="Barakat A."/>
            <person name="Testolin R."/>
            <person name="Stella A."/>
            <person name="Tartarini S."/>
            <person name="Tonutti P."/>
            <person name="Arus P."/>
            <person name="Orellana A."/>
            <person name="Wells C."/>
            <person name="Main D."/>
            <person name="Vizzotto G."/>
            <person name="Silva H."/>
            <person name="Salamini F."/>
            <person name="Schmutz J."/>
            <person name="Morgante M."/>
            <person name="Rokhsar D.S."/>
        </authorList>
    </citation>
    <scope>NUCLEOTIDE SEQUENCE [LARGE SCALE GENOMIC DNA]</scope>
    <source>
        <strain evidence="3">cv. Nemared</strain>
    </source>
</reference>